<evidence type="ECO:0000256" key="2">
    <source>
        <dbReference type="ARBA" id="ARBA00022692"/>
    </source>
</evidence>
<feature type="transmembrane region" description="Helical" evidence="5">
    <location>
        <begin position="52"/>
        <end position="75"/>
    </location>
</feature>
<feature type="transmembrane region" description="Helical" evidence="5">
    <location>
        <begin position="87"/>
        <end position="106"/>
    </location>
</feature>
<dbReference type="Ensembl" id="ENSPCET00000011184.1">
    <property type="protein sequence ID" value="ENSPCEP00000010826.1"/>
    <property type="gene ID" value="ENSPCEG00000008577.1"/>
</dbReference>
<feature type="transmembrane region" description="Helical" evidence="5">
    <location>
        <begin position="251"/>
        <end position="276"/>
    </location>
</feature>
<dbReference type="Proteomes" id="UP000694393">
    <property type="component" value="Unplaced"/>
</dbReference>
<sequence length="339" mass="37635">MEPAADLLPDPRFPPQIIQLLIENFSVPLACFSKPPTSLQLLYQLDPIELSITGFMTLLTLLSVVIFLEEAIYLTKKIRCTVKMKNLIWSNAAPTVISVFCCFGLWVPRSMMVIEMAIGMYFGICFYLLMLVLVEGFGGKEAVLKALKDTPMVISTGPCCCCCPCCPRITMTKRKLKLLLLGTFQFAFFKTASVFVGLVLSPDGLFDPSDISAQSLALWINTCLGVSTMFALWSLAILFRQARTHLAEQNIGAKFACFQVLLILTALQPAIFSVLANGGQIACSPPLSSKTRSQYMSMQLLILETFIITMVARMCYRKQDNKPGYRPVCPLEEDVEIKA</sequence>
<dbReference type="PANTHER" id="PTHR23423">
    <property type="entry name" value="ORGANIC SOLUTE TRANSPORTER-RELATED"/>
    <property type="match status" value="1"/>
</dbReference>
<feature type="transmembrane region" description="Helical" evidence="5">
    <location>
        <begin position="118"/>
        <end position="138"/>
    </location>
</feature>
<organism evidence="6 7">
    <name type="scientific">Pelusios castaneus</name>
    <name type="common">West African mud turtle</name>
    <dbReference type="NCBI Taxonomy" id="367368"/>
    <lineage>
        <taxon>Eukaryota</taxon>
        <taxon>Metazoa</taxon>
        <taxon>Chordata</taxon>
        <taxon>Craniata</taxon>
        <taxon>Vertebrata</taxon>
        <taxon>Euteleostomi</taxon>
        <taxon>Archelosauria</taxon>
        <taxon>Testudinata</taxon>
        <taxon>Testudines</taxon>
        <taxon>Pleurodira</taxon>
        <taxon>Pelomedusidae</taxon>
        <taxon>Pelusios</taxon>
    </lineage>
</organism>
<keyword evidence="4 5" id="KW-0472">Membrane</keyword>
<comment type="subcellular location">
    <subcellularLocation>
        <location evidence="1">Membrane</location>
        <topology evidence="1">Multi-pass membrane protein</topology>
    </subcellularLocation>
</comment>
<accession>A0A8C8RTX7</accession>
<feature type="transmembrane region" description="Helical" evidence="5">
    <location>
        <begin position="296"/>
        <end position="316"/>
    </location>
</feature>
<keyword evidence="7" id="KW-1185">Reference proteome</keyword>
<dbReference type="GO" id="GO:0016020">
    <property type="term" value="C:membrane"/>
    <property type="evidence" value="ECO:0007669"/>
    <property type="project" value="UniProtKB-SubCell"/>
</dbReference>
<reference evidence="6" key="2">
    <citation type="submission" date="2025-09" db="UniProtKB">
        <authorList>
            <consortium name="Ensembl"/>
        </authorList>
    </citation>
    <scope>IDENTIFICATION</scope>
</reference>
<protein>
    <submittedName>
        <fullName evidence="6">Solute carrier family 51 subunit alpha</fullName>
    </submittedName>
</protein>
<dbReference type="Pfam" id="PF03619">
    <property type="entry name" value="Solute_trans_a"/>
    <property type="match status" value="1"/>
</dbReference>
<dbReference type="SMART" id="SM01417">
    <property type="entry name" value="Solute_trans_a"/>
    <property type="match status" value="1"/>
</dbReference>
<proteinExistence type="predicted"/>
<keyword evidence="2 5" id="KW-0812">Transmembrane</keyword>
<evidence type="ECO:0000256" key="4">
    <source>
        <dbReference type="ARBA" id="ARBA00023136"/>
    </source>
</evidence>
<dbReference type="InterPro" id="IPR005178">
    <property type="entry name" value="Ostalpha/TMEM184C"/>
</dbReference>
<evidence type="ECO:0000256" key="3">
    <source>
        <dbReference type="ARBA" id="ARBA00022989"/>
    </source>
</evidence>
<evidence type="ECO:0000256" key="1">
    <source>
        <dbReference type="ARBA" id="ARBA00004141"/>
    </source>
</evidence>
<feature type="transmembrane region" description="Helical" evidence="5">
    <location>
        <begin position="218"/>
        <end position="239"/>
    </location>
</feature>
<evidence type="ECO:0000256" key="5">
    <source>
        <dbReference type="SAM" id="Phobius"/>
    </source>
</evidence>
<evidence type="ECO:0000313" key="6">
    <source>
        <dbReference type="Ensembl" id="ENSPCEP00000010826.1"/>
    </source>
</evidence>
<evidence type="ECO:0000313" key="7">
    <source>
        <dbReference type="Proteomes" id="UP000694393"/>
    </source>
</evidence>
<reference evidence="6" key="1">
    <citation type="submission" date="2025-08" db="UniProtKB">
        <authorList>
            <consortium name="Ensembl"/>
        </authorList>
    </citation>
    <scope>IDENTIFICATION</scope>
</reference>
<name>A0A8C8RTX7_9SAUR</name>
<keyword evidence="3 5" id="KW-1133">Transmembrane helix</keyword>
<feature type="transmembrane region" description="Helical" evidence="5">
    <location>
        <begin position="178"/>
        <end position="198"/>
    </location>
</feature>
<dbReference type="AlphaFoldDB" id="A0A8C8RTX7"/>